<feature type="domain" description="NADPH-dependent reductive aminase-like C-terminal" evidence="5">
    <location>
        <begin position="172"/>
        <end position="288"/>
    </location>
</feature>
<dbReference type="Pfam" id="PF21761">
    <property type="entry name" value="RedAm-like_C"/>
    <property type="match status" value="1"/>
</dbReference>
<protein>
    <submittedName>
        <fullName evidence="6">3-hydroxyisobutyrate dehydrogenase-like beta-hydroxyacid dehydrogenase</fullName>
    </submittedName>
</protein>
<organism evidence="6 7">
    <name type="scientific">Actinopolyspora biskrensis</name>
    <dbReference type="NCBI Taxonomy" id="1470178"/>
    <lineage>
        <taxon>Bacteria</taxon>
        <taxon>Bacillati</taxon>
        <taxon>Actinomycetota</taxon>
        <taxon>Actinomycetes</taxon>
        <taxon>Actinopolysporales</taxon>
        <taxon>Actinopolysporaceae</taxon>
        <taxon>Actinopolyspora</taxon>
    </lineage>
</organism>
<reference evidence="6 7" key="1">
    <citation type="submission" date="2020-07" db="EMBL/GenBank/DDBJ databases">
        <title>Genomic Encyclopedia of Type Strains, Phase III (KMG-III): the genomes of soil and plant-associated and newly described type strains.</title>
        <authorList>
            <person name="Whitman W."/>
        </authorList>
    </citation>
    <scope>NUCLEOTIDE SEQUENCE [LARGE SCALE GENOMIC DNA]</scope>
    <source>
        <strain evidence="6 7">CECT 8576</strain>
    </source>
</reference>
<comment type="caution">
    <text evidence="6">The sequence shown here is derived from an EMBL/GenBank/DDBJ whole genome shotgun (WGS) entry which is preliminary data.</text>
</comment>
<dbReference type="InterPro" id="IPR013328">
    <property type="entry name" value="6PGD_dom2"/>
</dbReference>
<dbReference type="Gene3D" id="1.10.1040.10">
    <property type="entry name" value="N-(1-d-carboxylethyl)-l-norvaline Dehydrogenase, domain 2"/>
    <property type="match status" value="1"/>
</dbReference>
<dbReference type="InterPro" id="IPR051265">
    <property type="entry name" value="HIBADH-related_NP60_sf"/>
</dbReference>
<dbReference type="EMBL" id="JACBYW010000001">
    <property type="protein sequence ID" value="NYH77308.1"/>
    <property type="molecule type" value="Genomic_DNA"/>
</dbReference>
<dbReference type="PANTHER" id="PTHR43580">
    <property type="entry name" value="OXIDOREDUCTASE GLYR1-RELATED"/>
    <property type="match status" value="1"/>
</dbReference>
<dbReference type="GO" id="GO:0016491">
    <property type="term" value="F:oxidoreductase activity"/>
    <property type="evidence" value="ECO:0007669"/>
    <property type="project" value="UniProtKB-KW"/>
</dbReference>
<evidence type="ECO:0000313" key="6">
    <source>
        <dbReference type="EMBL" id="NYH77308.1"/>
    </source>
</evidence>
<dbReference type="InterPro" id="IPR015815">
    <property type="entry name" value="HIBADH-related"/>
</dbReference>
<dbReference type="InterPro" id="IPR036291">
    <property type="entry name" value="NAD(P)-bd_dom_sf"/>
</dbReference>
<dbReference type="RefSeq" id="WP_179533868.1">
    <property type="nucleotide sequence ID" value="NZ_JACBYW010000001.1"/>
</dbReference>
<keyword evidence="2" id="KW-0560">Oxidoreductase</keyword>
<dbReference type="Gene3D" id="3.40.50.720">
    <property type="entry name" value="NAD(P)-binding Rossmann-like Domain"/>
    <property type="match status" value="1"/>
</dbReference>
<dbReference type="GO" id="GO:0050661">
    <property type="term" value="F:NADP binding"/>
    <property type="evidence" value="ECO:0007669"/>
    <property type="project" value="InterPro"/>
</dbReference>
<dbReference type="Pfam" id="PF03446">
    <property type="entry name" value="NAD_binding_2"/>
    <property type="match status" value="1"/>
</dbReference>
<keyword evidence="7" id="KW-1185">Reference proteome</keyword>
<feature type="domain" description="6-phosphogluconate dehydrogenase NADP-binding" evidence="4">
    <location>
        <begin position="14"/>
        <end position="156"/>
    </location>
</feature>
<evidence type="ECO:0000259" key="5">
    <source>
        <dbReference type="Pfam" id="PF21761"/>
    </source>
</evidence>
<evidence type="ECO:0000259" key="4">
    <source>
        <dbReference type="Pfam" id="PF03446"/>
    </source>
</evidence>
<comment type="similarity">
    <text evidence="1">Belongs to the HIBADH-related family.</text>
</comment>
<proteinExistence type="inferred from homology"/>
<gene>
    <name evidence="6" type="ORF">FHR84_000622</name>
</gene>
<dbReference type="InterPro" id="IPR006115">
    <property type="entry name" value="6PGDH_NADP-bd"/>
</dbReference>
<dbReference type="PANTHER" id="PTHR43580:SF2">
    <property type="entry name" value="CYTOKINE-LIKE NUCLEAR FACTOR N-PAC"/>
    <property type="match status" value="1"/>
</dbReference>
<accession>A0A852YTN2</accession>
<dbReference type="PIRSF" id="PIRSF000103">
    <property type="entry name" value="HIBADH"/>
    <property type="match status" value="1"/>
</dbReference>
<name>A0A852YTN2_9ACTN</name>
<dbReference type="InterPro" id="IPR048666">
    <property type="entry name" value="RedAm-like_C"/>
</dbReference>
<feature type="region of interest" description="Disordered" evidence="3">
    <location>
        <begin position="285"/>
        <end position="304"/>
    </location>
</feature>
<evidence type="ECO:0000256" key="3">
    <source>
        <dbReference type="SAM" id="MobiDB-lite"/>
    </source>
</evidence>
<evidence type="ECO:0000256" key="1">
    <source>
        <dbReference type="ARBA" id="ARBA00009080"/>
    </source>
</evidence>
<dbReference type="Proteomes" id="UP000548304">
    <property type="component" value="Unassembled WGS sequence"/>
</dbReference>
<evidence type="ECO:0000256" key="2">
    <source>
        <dbReference type="ARBA" id="ARBA00023002"/>
    </source>
</evidence>
<sequence length="304" mass="31169">MSIDGESVGKAHDVTVVGCGLMGAALARTFARSGLSVAVWNRTAEKAEALASERIEPVRDIAHAVTSAPLVVSCLLSYDATTEALDPVADWTGVTLVNVASGSPTEVAALDRWAAGRGARHLDGALICYPDDIGTSEAAVLYSGSAQAWEEHQGPLLILAESSLHVSEQVTVASVLNVGLIGAFFVPALSAYVEAVTYALDNGVTPEMLGLLSQVSLEKLHQETTHVAQSIASGDHASNQATVDTYLEAARPALDVLRGAGQHGRVLAAAVANLRAAADAGLGGQGFGAQSRTAATAPRPGDGR</sequence>
<evidence type="ECO:0000313" key="7">
    <source>
        <dbReference type="Proteomes" id="UP000548304"/>
    </source>
</evidence>
<dbReference type="AlphaFoldDB" id="A0A852YTN2"/>
<dbReference type="SUPFAM" id="SSF51735">
    <property type="entry name" value="NAD(P)-binding Rossmann-fold domains"/>
    <property type="match status" value="1"/>
</dbReference>